<dbReference type="InterPro" id="IPR005123">
    <property type="entry name" value="Oxoglu/Fe-dep_dioxygenase_dom"/>
</dbReference>
<reference evidence="5" key="1">
    <citation type="submission" date="2023-08" db="EMBL/GenBank/DDBJ databases">
        <title>Black Yeasts Isolated from many extreme environments.</title>
        <authorList>
            <person name="Coleine C."/>
            <person name="Stajich J.E."/>
            <person name="Selbmann L."/>
        </authorList>
    </citation>
    <scope>NUCLEOTIDE SEQUENCE</scope>
    <source>
        <strain evidence="5">CCFEE 5401</strain>
    </source>
</reference>
<dbReference type="EMBL" id="JAVRRL010000018">
    <property type="protein sequence ID" value="KAK5114266.1"/>
    <property type="molecule type" value="Genomic_DNA"/>
</dbReference>
<gene>
    <name evidence="5" type="ORF">LTR62_002517</name>
</gene>
<dbReference type="PROSITE" id="PS51471">
    <property type="entry name" value="FE2OG_OXY"/>
    <property type="match status" value="1"/>
</dbReference>
<keyword evidence="2" id="KW-0479">Metal-binding</keyword>
<proteinExistence type="inferred from homology"/>
<organism evidence="5 6">
    <name type="scientific">Meristemomyces frigidus</name>
    <dbReference type="NCBI Taxonomy" id="1508187"/>
    <lineage>
        <taxon>Eukaryota</taxon>
        <taxon>Fungi</taxon>
        <taxon>Dikarya</taxon>
        <taxon>Ascomycota</taxon>
        <taxon>Pezizomycotina</taxon>
        <taxon>Dothideomycetes</taxon>
        <taxon>Dothideomycetidae</taxon>
        <taxon>Mycosphaerellales</taxon>
        <taxon>Teratosphaeriaceae</taxon>
        <taxon>Meristemomyces</taxon>
    </lineage>
</organism>
<accession>A0AAN7TKH5</accession>
<protein>
    <recommendedName>
        <fullName evidence="4">Fe2OG dioxygenase domain-containing protein</fullName>
    </recommendedName>
</protein>
<evidence type="ECO:0000313" key="5">
    <source>
        <dbReference type="EMBL" id="KAK5114266.1"/>
    </source>
</evidence>
<keyword evidence="2" id="KW-0408">Iron</keyword>
<dbReference type="AlphaFoldDB" id="A0AAN7TKH5"/>
<dbReference type="InterPro" id="IPR027443">
    <property type="entry name" value="IPNS-like_sf"/>
</dbReference>
<dbReference type="GO" id="GO:0046872">
    <property type="term" value="F:metal ion binding"/>
    <property type="evidence" value="ECO:0007669"/>
    <property type="project" value="UniProtKB-KW"/>
</dbReference>
<evidence type="ECO:0000256" key="1">
    <source>
        <dbReference type="ARBA" id="ARBA00008056"/>
    </source>
</evidence>
<evidence type="ECO:0000256" key="2">
    <source>
        <dbReference type="RuleBase" id="RU003682"/>
    </source>
</evidence>
<dbReference type="GO" id="GO:0016491">
    <property type="term" value="F:oxidoreductase activity"/>
    <property type="evidence" value="ECO:0007669"/>
    <property type="project" value="UniProtKB-KW"/>
</dbReference>
<dbReference type="PANTHER" id="PTHR47990">
    <property type="entry name" value="2-OXOGLUTARATE (2OG) AND FE(II)-DEPENDENT OXYGENASE SUPERFAMILY PROTEIN-RELATED"/>
    <property type="match status" value="1"/>
</dbReference>
<comment type="similarity">
    <text evidence="1 2">Belongs to the iron/ascorbate-dependent oxidoreductase family.</text>
</comment>
<dbReference type="Proteomes" id="UP001310890">
    <property type="component" value="Unassembled WGS sequence"/>
</dbReference>
<evidence type="ECO:0000313" key="6">
    <source>
        <dbReference type="Proteomes" id="UP001310890"/>
    </source>
</evidence>
<keyword evidence="2" id="KW-0560">Oxidoreductase</keyword>
<name>A0AAN7TKH5_9PEZI</name>
<dbReference type="SUPFAM" id="SSF51197">
    <property type="entry name" value="Clavaminate synthase-like"/>
    <property type="match status" value="1"/>
</dbReference>
<feature type="region of interest" description="Disordered" evidence="3">
    <location>
        <begin position="280"/>
        <end position="301"/>
    </location>
</feature>
<feature type="domain" description="Fe2OG dioxygenase" evidence="4">
    <location>
        <begin position="149"/>
        <end position="242"/>
    </location>
</feature>
<evidence type="ECO:0000256" key="3">
    <source>
        <dbReference type="SAM" id="MobiDB-lite"/>
    </source>
</evidence>
<dbReference type="InterPro" id="IPR050231">
    <property type="entry name" value="Iron_ascorbate_oxido_reductase"/>
</dbReference>
<sequence length="301" mass="33765">MAEDVCFGPPPWPPPILTTEQVRHIASQGWLPLELPDDLLASLRELQSATRDFFLRSDDEKRNLYPSSRGTECGFYEVPGEKQYLTLRHNLHHDTTLECHAGNFWRKVTSFLHRILCDLNRAGGYDLGAWDHVLESSHMLPKSASDLDMVTTLLRLFKYEPTTGIASEHVDIGLLTLCIGGGRGLQVLDRSVEPPQWIDATGPIVLIGDMTRALLRNQVRAGRHRVVGNPDGRYSTVFALRPHLKGTTDLAMWGGKSVVDTREFYIKIKGSKHNINATHDVREKQRQKQRKNGESLAGGIG</sequence>
<comment type="caution">
    <text evidence="5">The sequence shown here is derived from an EMBL/GenBank/DDBJ whole genome shotgun (WGS) entry which is preliminary data.</text>
</comment>
<evidence type="ECO:0000259" key="4">
    <source>
        <dbReference type="PROSITE" id="PS51471"/>
    </source>
</evidence>
<dbReference type="Gene3D" id="2.60.120.330">
    <property type="entry name" value="B-lactam Antibiotic, Isopenicillin N Synthase, Chain"/>
    <property type="match status" value="1"/>
</dbReference>